<evidence type="ECO:0000313" key="4">
    <source>
        <dbReference type="Proteomes" id="UP000254051"/>
    </source>
</evidence>
<dbReference type="SUPFAM" id="SSF47413">
    <property type="entry name" value="lambda repressor-like DNA-binding domains"/>
    <property type="match status" value="1"/>
</dbReference>
<protein>
    <submittedName>
        <fullName evidence="3">DNA-binding transcriptional regulator, XRE-family HTH domain</fullName>
    </submittedName>
</protein>
<keyword evidence="4" id="KW-1185">Reference proteome</keyword>
<dbReference type="PANTHER" id="PTHR46558:SF4">
    <property type="entry name" value="DNA-BIDING PHAGE PROTEIN"/>
    <property type="match status" value="1"/>
</dbReference>
<dbReference type="Proteomes" id="UP000254051">
    <property type="component" value="Unassembled WGS sequence"/>
</dbReference>
<dbReference type="PROSITE" id="PS50943">
    <property type="entry name" value="HTH_CROC1"/>
    <property type="match status" value="1"/>
</dbReference>
<dbReference type="SMART" id="SM00530">
    <property type="entry name" value="HTH_XRE"/>
    <property type="match status" value="1"/>
</dbReference>
<dbReference type="EMBL" id="UHJJ01000031">
    <property type="protein sequence ID" value="SUQ16427.1"/>
    <property type="molecule type" value="Genomic_DNA"/>
</dbReference>
<name>A0A315ZJV1_9FIRM</name>
<keyword evidence="1 3" id="KW-0238">DNA-binding</keyword>
<dbReference type="CDD" id="cd00093">
    <property type="entry name" value="HTH_XRE"/>
    <property type="match status" value="1"/>
</dbReference>
<proteinExistence type="predicted"/>
<dbReference type="InterPro" id="IPR001387">
    <property type="entry name" value="Cro/C1-type_HTH"/>
</dbReference>
<dbReference type="PANTHER" id="PTHR46558">
    <property type="entry name" value="TRACRIPTIONAL REGULATORY PROTEIN-RELATED-RELATED"/>
    <property type="match status" value="1"/>
</dbReference>
<evidence type="ECO:0000256" key="1">
    <source>
        <dbReference type="ARBA" id="ARBA00023125"/>
    </source>
</evidence>
<dbReference type="AlphaFoldDB" id="A0A315ZJV1"/>
<dbReference type="Gene3D" id="1.10.260.40">
    <property type="entry name" value="lambda repressor-like DNA-binding domains"/>
    <property type="match status" value="1"/>
</dbReference>
<reference evidence="4" key="1">
    <citation type="submission" date="2017-07" db="EMBL/GenBank/DDBJ databases">
        <authorList>
            <person name="Varghese N."/>
            <person name="Submissions S."/>
        </authorList>
    </citation>
    <scope>NUCLEOTIDE SEQUENCE [LARGE SCALE GENOMIC DNA]</scope>
    <source>
        <strain evidence="4">NLAE-zl-C134</strain>
    </source>
</reference>
<feature type="domain" description="HTH cro/C1-type" evidence="2">
    <location>
        <begin position="9"/>
        <end position="63"/>
    </location>
</feature>
<dbReference type="InterPro" id="IPR010982">
    <property type="entry name" value="Lambda_DNA-bd_dom_sf"/>
</dbReference>
<dbReference type="GO" id="GO:0003677">
    <property type="term" value="F:DNA binding"/>
    <property type="evidence" value="ECO:0007669"/>
    <property type="project" value="UniProtKB-KW"/>
</dbReference>
<evidence type="ECO:0000259" key="2">
    <source>
        <dbReference type="PROSITE" id="PS50943"/>
    </source>
</evidence>
<accession>A0A315ZJV1</accession>
<dbReference type="OrthoDB" id="2034592at2"/>
<evidence type="ECO:0000313" key="3">
    <source>
        <dbReference type="EMBL" id="SUQ16427.1"/>
    </source>
</evidence>
<organism evidence="3 4">
    <name type="scientific">Faecalicatena contorta</name>
    <dbReference type="NCBI Taxonomy" id="39482"/>
    <lineage>
        <taxon>Bacteria</taxon>
        <taxon>Bacillati</taxon>
        <taxon>Bacillota</taxon>
        <taxon>Clostridia</taxon>
        <taxon>Lachnospirales</taxon>
        <taxon>Lachnospiraceae</taxon>
        <taxon>Faecalicatena</taxon>
    </lineage>
</organism>
<dbReference type="RefSeq" id="WP_109714811.1">
    <property type="nucleotide sequence ID" value="NZ_QGDS01000031.1"/>
</dbReference>
<dbReference type="Pfam" id="PF01381">
    <property type="entry name" value="HTH_3"/>
    <property type="match status" value="1"/>
</dbReference>
<gene>
    <name evidence="3" type="ORF">SAMN05216529_13113</name>
</gene>
<sequence length="178" mass="20465">MIENFGKNVARLRKERDMTQTELAKAIGVNKQTISNIEKGEGYPTFNNLEKISQVLKATPIELFGTLKEIALQDTSEIMDRIDRYSSKIQEILQAQAFLEDIMYDDEVKNTMEMVAMLYNMFHQPIMKDEEGTPILDDKTGEARMGRSQFEKIPFEKIKDAAAQLSFIINNCQQMDNN</sequence>